<feature type="region of interest" description="Disordered" evidence="1">
    <location>
        <begin position="1"/>
        <end position="34"/>
    </location>
</feature>
<comment type="caution">
    <text evidence="2">The sequence shown here is derived from an EMBL/GenBank/DDBJ whole genome shotgun (WGS) entry which is preliminary data.</text>
</comment>
<dbReference type="RefSeq" id="WP_185675965.1">
    <property type="nucleotide sequence ID" value="NZ_JACHVB010000035.1"/>
</dbReference>
<evidence type="ECO:0000256" key="1">
    <source>
        <dbReference type="SAM" id="MobiDB-lite"/>
    </source>
</evidence>
<evidence type="ECO:0000313" key="2">
    <source>
        <dbReference type="EMBL" id="MBC2594999.1"/>
    </source>
</evidence>
<keyword evidence="3" id="KW-1185">Reference proteome</keyword>
<protein>
    <submittedName>
        <fullName evidence="2">Uncharacterized protein</fullName>
    </submittedName>
</protein>
<dbReference type="EMBL" id="JACHVB010000035">
    <property type="protein sequence ID" value="MBC2594999.1"/>
    <property type="molecule type" value="Genomic_DNA"/>
</dbReference>
<dbReference type="Proteomes" id="UP000546464">
    <property type="component" value="Unassembled WGS sequence"/>
</dbReference>
<evidence type="ECO:0000313" key="3">
    <source>
        <dbReference type="Proteomes" id="UP000546464"/>
    </source>
</evidence>
<dbReference type="AlphaFoldDB" id="A0A842HFF5"/>
<sequence length="93" mass="9825">MQINPYVPPQQFASPDAHPGKSTAKPPPRPVSGDAVAANLSQKLAAELGDTATPRPDKVLEARRLANDPAYPSSQDLDDLAHLLAASDKETDV</sequence>
<reference evidence="2 3" key="1">
    <citation type="submission" date="2020-07" db="EMBL/GenBank/DDBJ databases">
        <authorList>
            <person name="Feng X."/>
        </authorList>
    </citation>
    <scope>NUCLEOTIDE SEQUENCE [LARGE SCALE GENOMIC DNA]</scope>
    <source>
        <strain evidence="2 3">JCM31066</strain>
    </source>
</reference>
<name>A0A842HFF5_9BACT</name>
<proteinExistence type="predicted"/>
<gene>
    <name evidence="2" type="ORF">H5P28_12095</name>
</gene>
<organism evidence="2 3">
    <name type="scientific">Ruficoccus amylovorans</name>
    <dbReference type="NCBI Taxonomy" id="1804625"/>
    <lineage>
        <taxon>Bacteria</taxon>
        <taxon>Pseudomonadati</taxon>
        <taxon>Verrucomicrobiota</taxon>
        <taxon>Opitutia</taxon>
        <taxon>Puniceicoccales</taxon>
        <taxon>Cerasicoccaceae</taxon>
        <taxon>Ruficoccus</taxon>
    </lineage>
</organism>
<accession>A0A842HFF5</accession>